<dbReference type="InParanoid" id="A0A7M7IVM2"/>
<accession>A0A7M7IVM2</accession>
<keyword evidence="1" id="KW-0732">Signal</keyword>
<dbReference type="Gene3D" id="2.60.40.10">
    <property type="entry name" value="Immunoglobulins"/>
    <property type="match status" value="2"/>
</dbReference>
<sequence>MLCAQNPQLPIPAGMARCRWQATTAGCPVRLLLLLVLAAVSGTLGEIDVTIKIPIAVAENSTVNMTCEYNLRNMPLYSVKWYKSQNEFYRFIPKEMPSKSVFPPLSAKVDLNKSDEHTVVLKNVEADLAGKYRCEVSTDAPTFITRMESSYMHVVRLPEGNLTVRMEKPRYALGDTVRGNCTAPPGNPAANITWTVNELPVNSSYIRNIPTRNVTDNRTISIAGLEFELVPESFSNGRLRITCRADVFHLYDEKATVVLDEERPRLASVLGTRESSHSRNYAYIIYCAFAFQWRRPRGELNIWPE</sequence>
<dbReference type="InterPro" id="IPR003599">
    <property type="entry name" value="Ig_sub"/>
</dbReference>
<dbReference type="SMART" id="SM00409">
    <property type="entry name" value="IG"/>
    <property type="match status" value="1"/>
</dbReference>
<reference evidence="3" key="1">
    <citation type="submission" date="2021-01" db="UniProtKB">
        <authorList>
            <consortium name="EnsemblMetazoa"/>
        </authorList>
    </citation>
    <scope>IDENTIFICATION</scope>
</reference>
<dbReference type="SUPFAM" id="SSF48726">
    <property type="entry name" value="Immunoglobulin"/>
    <property type="match status" value="1"/>
</dbReference>
<dbReference type="InterPro" id="IPR036179">
    <property type="entry name" value="Ig-like_dom_sf"/>
</dbReference>
<dbReference type="CTD" id="34945"/>
<dbReference type="PANTHER" id="PTHR21261:SF15">
    <property type="entry name" value="BEATEN PATH IIIA, ISOFORM D-RELATED"/>
    <property type="match status" value="1"/>
</dbReference>
<dbReference type="InterPro" id="IPR013783">
    <property type="entry name" value="Ig-like_fold"/>
</dbReference>
<keyword evidence="4" id="KW-1185">Reference proteome</keyword>
<protein>
    <recommendedName>
        <fullName evidence="2">Ig-like domain-containing protein</fullName>
    </recommendedName>
</protein>
<feature type="signal peptide" evidence="1">
    <location>
        <begin position="1"/>
        <end position="45"/>
    </location>
</feature>
<dbReference type="PANTHER" id="PTHR21261">
    <property type="entry name" value="BEAT PROTEIN"/>
    <property type="match status" value="1"/>
</dbReference>
<dbReference type="OrthoDB" id="6343941at2759"/>
<dbReference type="GeneID" id="100170104"/>
<name>A0A7M7IVM2_NASVI</name>
<evidence type="ECO:0000313" key="4">
    <source>
        <dbReference type="Proteomes" id="UP000002358"/>
    </source>
</evidence>
<dbReference type="RefSeq" id="XP_016843196.1">
    <property type="nucleotide sequence ID" value="XM_016987707.3"/>
</dbReference>
<evidence type="ECO:0000313" key="3">
    <source>
        <dbReference type="EnsemblMetazoa" id="XP_016843196"/>
    </source>
</evidence>
<dbReference type="PROSITE" id="PS50835">
    <property type="entry name" value="IG_LIKE"/>
    <property type="match status" value="1"/>
</dbReference>
<feature type="chain" id="PRO_5029813209" description="Ig-like domain-containing protein" evidence="1">
    <location>
        <begin position="46"/>
        <end position="305"/>
    </location>
</feature>
<feature type="domain" description="Ig-like" evidence="2">
    <location>
        <begin position="28"/>
        <end position="145"/>
    </location>
</feature>
<dbReference type="AlphaFoldDB" id="A0A7M7IVM2"/>
<dbReference type="InterPro" id="IPR007110">
    <property type="entry name" value="Ig-like_dom"/>
</dbReference>
<dbReference type="Proteomes" id="UP000002358">
    <property type="component" value="Chromosome 5"/>
</dbReference>
<evidence type="ECO:0000259" key="2">
    <source>
        <dbReference type="PROSITE" id="PS50835"/>
    </source>
</evidence>
<dbReference type="EnsemblMetazoa" id="XM_016987707">
    <property type="protein sequence ID" value="XP_016843196"/>
    <property type="gene ID" value="GeneID_100170104"/>
</dbReference>
<dbReference type="Pfam" id="PF13895">
    <property type="entry name" value="Ig_2"/>
    <property type="match status" value="1"/>
</dbReference>
<organism evidence="3 4">
    <name type="scientific">Nasonia vitripennis</name>
    <name type="common">Parasitic wasp</name>
    <dbReference type="NCBI Taxonomy" id="7425"/>
    <lineage>
        <taxon>Eukaryota</taxon>
        <taxon>Metazoa</taxon>
        <taxon>Ecdysozoa</taxon>
        <taxon>Arthropoda</taxon>
        <taxon>Hexapoda</taxon>
        <taxon>Insecta</taxon>
        <taxon>Pterygota</taxon>
        <taxon>Neoptera</taxon>
        <taxon>Endopterygota</taxon>
        <taxon>Hymenoptera</taxon>
        <taxon>Apocrita</taxon>
        <taxon>Proctotrupomorpha</taxon>
        <taxon>Chalcidoidea</taxon>
        <taxon>Pteromalidae</taxon>
        <taxon>Pteromalinae</taxon>
        <taxon>Nasonia</taxon>
    </lineage>
</organism>
<proteinExistence type="predicted"/>
<evidence type="ECO:0000256" key="1">
    <source>
        <dbReference type="SAM" id="SignalP"/>
    </source>
</evidence>
<dbReference type="FunFam" id="2.60.40.10:FF:000437">
    <property type="entry name" value="Beat-IIIc, isoform A"/>
    <property type="match status" value="1"/>
</dbReference>